<dbReference type="RefSeq" id="WP_153248979.1">
    <property type="nucleotide sequence ID" value="NZ_CP044205.1"/>
</dbReference>
<gene>
    <name evidence="1" type="ORF">F6R98_10495</name>
</gene>
<sequence>MRLYSKDDLQDALFEALNSNKSSAEFVKKYVTNLGKIIKKRPQHYRYFGPYWWALKSIMLKYEVPGIDDFVDLEWLEKINQALTGDDYVCVASWAMQESRFGGLELPTNTVMLEDAEGNMTECVTIDPFLEALIKSG</sequence>
<evidence type="ECO:0000313" key="2">
    <source>
        <dbReference type="Proteomes" id="UP000325755"/>
    </source>
</evidence>
<protein>
    <submittedName>
        <fullName evidence="1">Uncharacterized protein</fullName>
    </submittedName>
</protein>
<proteinExistence type="predicted"/>
<dbReference type="OrthoDB" id="9151442at2"/>
<organism evidence="1 2">
    <name type="scientific">Candidatus Methylospira mobilis</name>
    <dbReference type="NCBI Taxonomy" id="1808979"/>
    <lineage>
        <taxon>Bacteria</taxon>
        <taxon>Pseudomonadati</taxon>
        <taxon>Pseudomonadota</taxon>
        <taxon>Gammaproteobacteria</taxon>
        <taxon>Methylococcales</taxon>
        <taxon>Methylococcaceae</taxon>
        <taxon>Candidatus Methylospira</taxon>
    </lineage>
</organism>
<dbReference type="InParanoid" id="A0A5Q0BLB1"/>
<dbReference type="Proteomes" id="UP000325755">
    <property type="component" value="Chromosome"/>
</dbReference>
<keyword evidence="2" id="KW-1185">Reference proteome</keyword>
<reference evidence="1 2" key="1">
    <citation type="submission" date="2019-09" db="EMBL/GenBank/DDBJ databases">
        <title>Ecophysiology of the spiral-shaped methanotroph Methylospira mobilis as revealed by the complete genome sequence.</title>
        <authorList>
            <person name="Oshkin I.Y."/>
            <person name="Dedysh S.N."/>
            <person name="Miroshnikov K."/>
            <person name="Danilova O.V."/>
            <person name="Hakobyan A."/>
            <person name="Liesack W."/>
        </authorList>
    </citation>
    <scope>NUCLEOTIDE SEQUENCE [LARGE SCALE GENOMIC DNA]</scope>
    <source>
        <strain evidence="1 2">Shm1</strain>
    </source>
</reference>
<evidence type="ECO:0000313" key="1">
    <source>
        <dbReference type="EMBL" id="QFY42991.1"/>
    </source>
</evidence>
<accession>A0A5Q0BLB1</accession>
<dbReference type="KEGG" id="mmob:F6R98_10495"/>
<dbReference type="AlphaFoldDB" id="A0A5Q0BLB1"/>
<dbReference type="EMBL" id="CP044205">
    <property type="protein sequence ID" value="QFY42991.1"/>
    <property type="molecule type" value="Genomic_DNA"/>
</dbReference>
<name>A0A5Q0BLB1_9GAMM</name>